<reference evidence="1 2" key="1">
    <citation type="submission" date="2018-09" db="EMBL/GenBank/DDBJ databases">
        <title>Genome Sequence of Paenibacillus lautus Strain E7593-69, Azo Dye-Degrading Bacteria, Isolated from Commercial Tattoo Inks.</title>
        <authorList>
            <person name="Nho S.W."/>
            <person name="Kim S.-J."/>
            <person name="Kweon O."/>
            <person name="Cerniglia C.E."/>
        </authorList>
    </citation>
    <scope>NUCLEOTIDE SEQUENCE [LARGE SCALE GENOMIC DNA]</scope>
    <source>
        <strain evidence="1 2">E7593-69</strain>
    </source>
</reference>
<evidence type="ECO:0000313" key="1">
    <source>
        <dbReference type="EMBL" id="AYB47108.1"/>
    </source>
</evidence>
<accession>A0A385TVX2</accession>
<protein>
    <submittedName>
        <fullName evidence="1">Uncharacterized protein</fullName>
    </submittedName>
</protein>
<gene>
    <name evidence="1" type="ORF">D5F53_29110</name>
</gene>
<dbReference type="Proteomes" id="UP000266552">
    <property type="component" value="Chromosome"/>
</dbReference>
<evidence type="ECO:0000313" key="2">
    <source>
        <dbReference type="Proteomes" id="UP000266552"/>
    </source>
</evidence>
<name>A0A385TVX2_PAELA</name>
<organism evidence="1 2">
    <name type="scientific">Paenibacillus lautus</name>
    <name type="common">Bacillus lautus</name>
    <dbReference type="NCBI Taxonomy" id="1401"/>
    <lineage>
        <taxon>Bacteria</taxon>
        <taxon>Bacillati</taxon>
        <taxon>Bacillota</taxon>
        <taxon>Bacilli</taxon>
        <taxon>Bacillales</taxon>
        <taxon>Paenibacillaceae</taxon>
        <taxon>Paenibacillus</taxon>
    </lineage>
</organism>
<dbReference type="AlphaFoldDB" id="A0A385TVX2"/>
<dbReference type="EMBL" id="CP032412">
    <property type="protein sequence ID" value="AYB47108.1"/>
    <property type="molecule type" value="Genomic_DNA"/>
</dbReference>
<keyword evidence="2" id="KW-1185">Reference proteome</keyword>
<dbReference type="KEGG" id="plw:D5F53_29110"/>
<sequence>MYSYLLFVDMVDVTPILTATGISAQSFNPTRNEQITVSSHNYAYRVPVNGLEVELEIRGGASKRRESKKDLLMGWRMGLVSSGKKKTSYLQQ</sequence>
<proteinExistence type="predicted"/>